<dbReference type="Proteomes" id="UP000005104">
    <property type="component" value="Chromosome"/>
</dbReference>
<name>H5Y3F0_9FIRM</name>
<dbReference type="STRING" id="768710.DesyoDRAFT_1951"/>
<dbReference type="HOGENOM" id="CLU_210500_0_0_9"/>
<keyword evidence="2" id="KW-1185">Reference proteome</keyword>
<evidence type="ECO:0000313" key="2">
    <source>
        <dbReference type="Proteomes" id="UP000005104"/>
    </source>
</evidence>
<reference evidence="1 2" key="1">
    <citation type="submission" date="2011-11" db="EMBL/GenBank/DDBJ databases">
        <title>The Noncontiguous Finished genome of Desulfosporosinus youngiae DSM 17734.</title>
        <authorList>
            <consortium name="US DOE Joint Genome Institute (JGI-PGF)"/>
            <person name="Lucas S."/>
            <person name="Han J."/>
            <person name="Lapidus A."/>
            <person name="Cheng J.-F."/>
            <person name="Goodwin L."/>
            <person name="Pitluck S."/>
            <person name="Peters L."/>
            <person name="Ovchinnikova G."/>
            <person name="Lu M."/>
            <person name="Land M.L."/>
            <person name="Hauser L."/>
            <person name="Pester M."/>
            <person name="Spring S."/>
            <person name="Ollivier B."/>
            <person name="Rattei T."/>
            <person name="Klenk H.-P."/>
            <person name="Wagner M."/>
            <person name="Loy A."/>
            <person name="Woyke T.J."/>
        </authorList>
    </citation>
    <scope>NUCLEOTIDE SEQUENCE [LARGE SCALE GENOMIC DNA]</scope>
    <source>
        <strain evidence="1 2">DSM 17734</strain>
    </source>
</reference>
<organism evidence="1 2">
    <name type="scientific">Desulfosporosinus youngiae DSM 17734</name>
    <dbReference type="NCBI Taxonomy" id="768710"/>
    <lineage>
        <taxon>Bacteria</taxon>
        <taxon>Bacillati</taxon>
        <taxon>Bacillota</taxon>
        <taxon>Clostridia</taxon>
        <taxon>Eubacteriales</taxon>
        <taxon>Desulfitobacteriaceae</taxon>
        <taxon>Desulfosporosinus</taxon>
    </lineage>
</organism>
<dbReference type="RefSeq" id="WP_007782279.1">
    <property type="nucleotide sequence ID" value="NZ_CM001441.1"/>
</dbReference>
<sequence length="58" mass="6789">MTDTNKVNTKGMGPGVCVPWDQKAKEFGEILGNKEIVKKEWEQLDAMAYAYLWFWVHR</sequence>
<evidence type="ECO:0000313" key="1">
    <source>
        <dbReference type="EMBL" id="EHQ89059.1"/>
    </source>
</evidence>
<proteinExistence type="predicted"/>
<dbReference type="eggNOG" id="ENOG5033NBH">
    <property type="taxonomic scope" value="Bacteria"/>
</dbReference>
<dbReference type="EMBL" id="CM001441">
    <property type="protein sequence ID" value="EHQ89059.1"/>
    <property type="molecule type" value="Genomic_DNA"/>
</dbReference>
<dbReference type="AlphaFoldDB" id="H5Y3F0"/>
<protein>
    <submittedName>
        <fullName evidence="1">Uncharacterized protein</fullName>
    </submittedName>
</protein>
<accession>H5Y3F0</accession>
<gene>
    <name evidence="1" type="ORF">DesyoDRAFT_1951</name>
</gene>